<dbReference type="EMBL" id="CP043451">
    <property type="protein sequence ID" value="QEM06602.1"/>
    <property type="molecule type" value="Genomic_DNA"/>
</dbReference>
<dbReference type="Proteomes" id="UP000250557">
    <property type="component" value="Chromosome"/>
</dbReference>
<evidence type="ECO:0008006" key="5">
    <source>
        <dbReference type="Google" id="ProtNLM"/>
    </source>
</evidence>
<keyword evidence="4" id="KW-1185">Reference proteome</keyword>
<name>A0AAE6JL81_9SPHI</name>
<proteinExistence type="predicted"/>
<evidence type="ECO:0000313" key="4">
    <source>
        <dbReference type="Proteomes" id="UP000663940"/>
    </source>
</evidence>
<dbReference type="AlphaFoldDB" id="A0AAE6JL81"/>
<evidence type="ECO:0000313" key="3">
    <source>
        <dbReference type="Proteomes" id="UP000250557"/>
    </source>
</evidence>
<dbReference type="Pfam" id="PF21983">
    <property type="entry name" value="NikA-like"/>
    <property type="match status" value="1"/>
</dbReference>
<protein>
    <recommendedName>
        <fullName evidence="5">Plasmid mobilization relaxosome protein MobC</fullName>
    </recommendedName>
</protein>
<reference evidence="1 3" key="1">
    <citation type="submission" date="2019-08" db="EMBL/GenBank/DDBJ databases">
        <title>Comparative genome analysis confer to the adaptation heavy metal polluted environment.</title>
        <authorList>
            <person name="Li Y."/>
        </authorList>
    </citation>
    <scope>NUCLEOTIDE SEQUENCE [LARGE SCALE GENOMIC DNA]</scope>
    <source>
        <strain evidence="1 3">P2</strain>
    </source>
</reference>
<evidence type="ECO:0000313" key="1">
    <source>
        <dbReference type="EMBL" id="QEM06602.1"/>
    </source>
</evidence>
<accession>A0AAE6JL81</accession>
<dbReference type="EMBL" id="CP071880">
    <property type="protein sequence ID" value="QTE50866.1"/>
    <property type="molecule type" value="Genomic_DNA"/>
</dbReference>
<dbReference type="Proteomes" id="UP000663940">
    <property type="component" value="Chromosome"/>
</dbReference>
<dbReference type="InterPro" id="IPR053842">
    <property type="entry name" value="NikA-like"/>
</dbReference>
<gene>
    <name evidence="1" type="ORF">DIU31_024965</name>
    <name evidence="2" type="ORF">J3L21_02460</name>
</gene>
<dbReference type="RefSeq" id="WP_112656237.1">
    <property type="nucleotide sequence ID" value="NZ_CP043451.1"/>
</dbReference>
<sequence length="126" mass="14386">MEKETQKVRVVNKGGRPKAQIKRDCQLTVMCNIIEKKMIQANARRARTNVSNYLRQVGLNGRITVKTLPKEVLQFTSTLNHMAANLNQIARKRNKGEDLNTLDRALLNQEVRGLQSIVKEVKNYLA</sequence>
<reference evidence="2 4" key="2">
    <citation type="submission" date="2021-03" db="EMBL/GenBank/DDBJ databases">
        <title>Mucilaginibacter strains isolated from gold and copper mining confer multi heavy-metal resistance.</title>
        <authorList>
            <person name="Li Y."/>
        </authorList>
    </citation>
    <scope>NUCLEOTIDE SEQUENCE [LARGE SCALE GENOMIC DNA]</scope>
    <source>
        <strain evidence="2 4">P2-4</strain>
    </source>
</reference>
<organism evidence="1 3">
    <name type="scientific">Mucilaginibacter rubeus</name>
    <dbReference type="NCBI Taxonomy" id="2027860"/>
    <lineage>
        <taxon>Bacteria</taxon>
        <taxon>Pseudomonadati</taxon>
        <taxon>Bacteroidota</taxon>
        <taxon>Sphingobacteriia</taxon>
        <taxon>Sphingobacteriales</taxon>
        <taxon>Sphingobacteriaceae</taxon>
        <taxon>Mucilaginibacter</taxon>
    </lineage>
</organism>
<evidence type="ECO:0000313" key="2">
    <source>
        <dbReference type="EMBL" id="QTE50866.1"/>
    </source>
</evidence>